<dbReference type="STRING" id="144197.ENSSPAP00000010710"/>
<sequence length="184" mass="21054">MSCRLGRVDLIVCSAERTTLLRTKKSCLVQLPGTGCSQRCRFESNHLRIFKIEAERLGWETALNRCKKEGGSLVTLYDDEDATFIKNYVMKNPYVTYWLGLTKKQTTVTTWSNGDPFTFSRSSVNPANIRNRDQRCEAMENNTWKGFNCSVKHSFMCHKGKLLETRGSQLVSPWDPHFAIVSES</sequence>
<dbReference type="InterPro" id="IPR016187">
    <property type="entry name" value="CTDL_fold"/>
</dbReference>
<organism evidence="2">
    <name type="scientific">Stegastes partitus</name>
    <name type="common">bicolor damselfish</name>
    <dbReference type="NCBI Taxonomy" id="144197"/>
    <lineage>
        <taxon>Eukaryota</taxon>
        <taxon>Metazoa</taxon>
        <taxon>Chordata</taxon>
        <taxon>Craniata</taxon>
        <taxon>Vertebrata</taxon>
        <taxon>Euteleostomi</taxon>
        <taxon>Actinopterygii</taxon>
        <taxon>Neopterygii</taxon>
        <taxon>Teleostei</taxon>
        <taxon>Neoteleostei</taxon>
        <taxon>Acanthomorphata</taxon>
        <taxon>Ovalentaria</taxon>
        <taxon>Pomacentridae</taxon>
        <taxon>Stegastes</taxon>
    </lineage>
</organism>
<dbReference type="InterPro" id="IPR001304">
    <property type="entry name" value="C-type_lectin-like"/>
</dbReference>
<reference evidence="2" key="1">
    <citation type="submission" date="2023-09" db="UniProtKB">
        <authorList>
            <consortium name="Ensembl"/>
        </authorList>
    </citation>
    <scope>IDENTIFICATION</scope>
</reference>
<dbReference type="AlphaFoldDB" id="A0A3B4ZR50"/>
<dbReference type="Gene3D" id="3.10.100.10">
    <property type="entry name" value="Mannose-Binding Protein A, subunit A"/>
    <property type="match status" value="1"/>
</dbReference>
<dbReference type="PANTHER" id="PTHR22803">
    <property type="entry name" value="MANNOSE, PHOSPHOLIPASE, LECTIN RECEPTOR RELATED"/>
    <property type="match status" value="1"/>
</dbReference>
<dbReference type="CDD" id="cd00037">
    <property type="entry name" value="CLECT"/>
    <property type="match status" value="1"/>
</dbReference>
<dbReference type="GeneTree" id="ENSGT00940000168532"/>
<dbReference type="InterPro" id="IPR050111">
    <property type="entry name" value="C-type_lectin/snaclec_domain"/>
</dbReference>
<feature type="domain" description="C-type lectin" evidence="1">
    <location>
        <begin position="50"/>
        <end position="158"/>
    </location>
</feature>
<dbReference type="InterPro" id="IPR016186">
    <property type="entry name" value="C-type_lectin-like/link_sf"/>
</dbReference>
<dbReference type="SUPFAM" id="SSF56436">
    <property type="entry name" value="C-type lectin-like"/>
    <property type="match status" value="1"/>
</dbReference>
<proteinExistence type="predicted"/>
<name>A0A3B4ZR50_9TELE</name>
<dbReference type="Pfam" id="PF00059">
    <property type="entry name" value="Lectin_C"/>
    <property type="match status" value="1"/>
</dbReference>
<dbReference type="SMART" id="SM00034">
    <property type="entry name" value="CLECT"/>
    <property type="match status" value="1"/>
</dbReference>
<protein>
    <recommendedName>
        <fullName evidence="1">C-type lectin domain-containing protein</fullName>
    </recommendedName>
</protein>
<evidence type="ECO:0000313" key="2">
    <source>
        <dbReference type="Ensembl" id="ENSSPAP00000010710.1"/>
    </source>
</evidence>
<dbReference type="Ensembl" id="ENSSPAT00000010891.1">
    <property type="protein sequence ID" value="ENSSPAP00000010710.1"/>
    <property type="gene ID" value="ENSSPAG00000008146.1"/>
</dbReference>
<dbReference type="PROSITE" id="PS50041">
    <property type="entry name" value="C_TYPE_LECTIN_2"/>
    <property type="match status" value="1"/>
</dbReference>
<accession>A0A3B4ZR50</accession>
<evidence type="ECO:0000259" key="1">
    <source>
        <dbReference type="PROSITE" id="PS50041"/>
    </source>
</evidence>